<evidence type="ECO:0000256" key="3">
    <source>
        <dbReference type="ARBA" id="ARBA00022723"/>
    </source>
</evidence>
<dbReference type="RefSeq" id="WP_269033879.1">
    <property type="nucleotide sequence ID" value="NZ_CP114040.1"/>
</dbReference>
<keyword evidence="3" id="KW-0479">Metal-binding</keyword>
<evidence type="ECO:0000313" key="7">
    <source>
        <dbReference type="EMBL" id="WAS91517.1"/>
    </source>
</evidence>
<keyword evidence="5" id="KW-0411">Iron-sulfur</keyword>
<keyword evidence="4" id="KW-0408">Iron</keyword>
<dbReference type="PROSITE" id="PS51918">
    <property type="entry name" value="RADICAL_SAM"/>
    <property type="match status" value="1"/>
</dbReference>
<dbReference type="Proteomes" id="UP001164459">
    <property type="component" value="Chromosome"/>
</dbReference>
<evidence type="ECO:0000256" key="1">
    <source>
        <dbReference type="ARBA" id="ARBA00001966"/>
    </source>
</evidence>
<feature type="domain" description="Radical SAM core" evidence="6">
    <location>
        <begin position="18"/>
        <end position="244"/>
    </location>
</feature>
<comment type="cofactor">
    <cofactor evidence="1">
        <name>[4Fe-4S] cluster</name>
        <dbReference type="ChEBI" id="CHEBI:49883"/>
    </cofactor>
</comment>
<protein>
    <submittedName>
        <fullName evidence="7">Radical SAM protein</fullName>
    </submittedName>
</protein>
<dbReference type="CDD" id="cd01335">
    <property type="entry name" value="Radical_SAM"/>
    <property type="match status" value="1"/>
</dbReference>
<evidence type="ECO:0000256" key="4">
    <source>
        <dbReference type="ARBA" id="ARBA00023004"/>
    </source>
</evidence>
<evidence type="ECO:0000256" key="2">
    <source>
        <dbReference type="ARBA" id="ARBA00022691"/>
    </source>
</evidence>
<dbReference type="NCBIfam" id="NF041718">
    <property type="entry name" value="rSAM_phane_AMC"/>
    <property type="match status" value="1"/>
</dbReference>
<dbReference type="SFLD" id="SFLDG01072">
    <property type="entry name" value="dehydrogenase_like"/>
    <property type="match status" value="1"/>
</dbReference>
<dbReference type="SUPFAM" id="SSF102114">
    <property type="entry name" value="Radical SAM enzymes"/>
    <property type="match status" value="1"/>
</dbReference>
<proteinExistence type="predicted"/>
<accession>A0ABY7GX66</accession>
<dbReference type="SFLD" id="SFLDG01067">
    <property type="entry name" value="SPASM/twitch_domain_containing"/>
    <property type="match status" value="1"/>
</dbReference>
<gene>
    <name evidence="7" type="ORF">O0S08_35490</name>
</gene>
<dbReference type="Pfam" id="PF04055">
    <property type="entry name" value="Radical_SAM"/>
    <property type="match status" value="1"/>
</dbReference>
<keyword evidence="2" id="KW-0949">S-adenosyl-L-methionine</keyword>
<evidence type="ECO:0000313" key="8">
    <source>
        <dbReference type="Proteomes" id="UP001164459"/>
    </source>
</evidence>
<evidence type="ECO:0000256" key="5">
    <source>
        <dbReference type="ARBA" id="ARBA00023014"/>
    </source>
</evidence>
<dbReference type="InterPro" id="IPR013785">
    <property type="entry name" value="Aldolase_TIM"/>
</dbReference>
<organism evidence="7 8">
    <name type="scientific">Nannocystis punicea</name>
    <dbReference type="NCBI Taxonomy" id="2995304"/>
    <lineage>
        <taxon>Bacteria</taxon>
        <taxon>Pseudomonadati</taxon>
        <taxon>Myxococcota</taxon>
        <taxon>Polyangia</taxon>
        <taxon>Nannocystales</taxon>
        <taxon>Nannocystaceae</taxon>
        <taxon>Nannocystis</taxon>
    </lineage>
</organism>
<dbReference type="EMBL" id="CP114040">
    <property type="protein sequence ID" value="WAS91517.1"/>
    <property type="molecule type" value="Genomic_DNA"/>
</dbReference>
<dbReference type="InterPro" id="IPR023867">
    <property type="entry name" value="Sulphatase_maturase_rSAM"/>
</dbReference>
<dbReference type="InterPro" id="IPR007197">
    <property type="entry name" value="rSAM"/>
</dbReference>
<keyword evidence="8" id="KW-1185">Reference proteome</keyword>
<dbReference type="SFLD" id="SFLDS00029">
    <property type="entry name" value="Radical_SAM"/>
    <property type="match status" value="1"/>
</dbReference>
<dbReference type="SFLD" id="SFLDG01386">
    <property type="entry name" value="main_SPASM_domain-containing"/>
    <property type="match status" value="1"/>
</dbReference>
<dbReference type="Gene3D" id="3.20.20.70">
    <property type="entry name" value="Aldolase class I"/>
    <property type="match status" value="1"/>
</dbReference>
<sequence length="381" mass="40973">MSPILGSAPPLEAAAATVSLASSASLVLMLPTTLCNLDCTYCYLPERSVSRRMSPTVADAVAATVRRWSALHPVTLLWHGGEPLAAGRAHVRGLMDRFPAGPAVRHAVQTNGTLIDEGWCELFAERSVDVGVSLDGPGPNNRARVDLRGQNSVDRTLRGVALLRRYGVPFSVIAVVSDPSAARAVLLYEWAAELGAHTLGVNFCERKGVHRGDSGEAHAVEFWAALAARWKIDRRLKVRELSHAFGYFADELAGLAQARAERSINPMPMVTWDGEVVPMSPDLAGFASPRLGAFTVGNVLTAPLDRLLAEAARAPWVAEALAGIAACRRACDHFAFCRGGQAANKYFESGRLDITQTSYCRTSKIALIEGLFRHVANSTHP</sequence>
<name>A0ABY7GX66_9BACT</name>
<dbReference type="PANTHER" id="PTHR43273:SF8">
    <property type="entry name" value="RADICAL SAM DOMAIN PROTEIN"/>
    <property type="match status" value="1"/>
</dbReference>
<dbReference type="InterPro" id="IPR058240">
    <property type="entry name" value="rSAM_sf"/>
</dbReference>
<dbReference type="PANTHER" id="PTHR43273">
    <property type="entry name" value="ANAEROBIC SULFATASE-MATURATING ENZYME HOMOLOG ASLB-RELATED"/>
    <property type="match status" value="1"/>
</dbReference>
<reference evidence="7" key="1">
    <citation type="submission" date="2022-11" db="EMBL/GenBank/DDBJ databases">
        <title>Minimal conservation of predation-associated metabolite biosynthetic gene clusters underscores biosynthetic potential of Myxococcota including descriptions for ten novel species: Archangium lansinium sp. nov., Myxococcus landrumus sp. nov., Nannocystis bai.</title>
        <authorList>
            <person name="Ahearne A."/>
            <person name="Stevens C."/>
            <person name="Dowd S."/>
        </authorList>
    </citation>
    <scope>NUCLEOTIDE SEQUENCE</scope>
    <source>
        <strain evidence="7">Fl3</strain>
    </source>
</reference>
<evidence type="ECO:0000259" key="6">
    <source>
        <dbReference type="PROSITE" id="PS51918"/>
    </source>
</evidence>